<feature type="compositionally biased region" description="Basic and acidic residues" evidence="1">
    <location>
        <begin position="60"/>
        <end position="69"/>
    </location>
</feature>
<dbReference type="Proteomes" id="UP000784294">
    <property type="component" value="Unassembled WGS sequence"/>
</dbReference>
<organism evidence="2 3">
    <name type="scientific">Protopolystoma xenopodis</name>
    <dbReference type="NCBI Taxonomy" id="117903"/>
    <lineage>
        <taxon>Eukaryota</taxon>
        <taxon>Metazoa</taxon>
        <taxon>Spiralia</taxon>
        <taxon>Lophotrochozoa</taxon>
        <taxon>Platyhelminthes</taxon>
        <taxon>Monogenea</taxon>
        <taxon>Polyopisthocotylea</taxon>
        <taxon>Polystomatidea</taxon>
        <taxon>Polystomatidae</taxon>
        <taxon>Protopolystoma</taxon>
    </lineage>
</organism>
<dbReference type="AlphaFoldDB" id="A0A448WFL5"/>
<evidence type="ECO:0000313" key="3">
    <source>
        <dbReference type="Proteomes" id="UP000784294"/>
    </source>
</evidence>
<evidence type="ECO:0000313" key="2">
    <source>
        <dbReference type="EMBL" id="VEL10571.1"/>
    </source>
</evidence>
<sequence>MPSRSGLAGSPSVYAAPSVQPQLVNKRNPKPDSSKENRGSARVSFNVSPLQKGRLCHSRKSVDPHRRPEVQLPRHTRPTNVQGASGAQGQLVVRSHEGTRRLLHQTGSGRETGRACVQQESVKSQEDKTQESICHLKQKILYLQNRLTLLQESRRKTKTQLEICTL</sequence>
<feature type="region of interest" description="Disordered" evidence="1">
    <location>
        <begin position="1"/>
        <end position="129"/>
    </location>
</feature>
<proteinExistence type="predicted"/>
<feature type="compositionally biased region" description="Basic and acidic residues" evidence="1">
    <location>
        <begin position="29"/>
        <end position="39"/>
    </location>
</feature>
<dbReference type="EMBL" id="CAAALY010009381">
    <property type="protein sequence ID" value="VEL10571.1"/>
    <property type="molecule type" value="Genomic_DNA"/>
</dbReference>
<gene>
    <name evidence="2" type="ORF">PXEA_LOCUS4011</name>
</gene>
<reference evidence="2" key="1">
    <citation type="submission" date="2018-11" db="EMBL/GenBank/DDBJ databases">
        <authorList>
            <consortium name="Pathogen Informatics"/>
        </authorList>
    </citation>
    <scope>NUCLEOTIDE SEQUENCE</scope>
</reference>
<keyword evidence="3" id="KW-1185">Reference proteome</keyword>
<name>A0A448WFL5_9PLAT</name>
<evidence type="ECO:0000256" key="1">
    <source>
        <dbReference type="SAM" id="MobiDB-lite"/>
    </source>
</evidence>
<comment type="caution">
    <text evidence="2">The sequence shown here is derived from an EMBL/GenBank/DDBJ whole genome shotgun (WGS) entry which is preliminary data.</text>
</comment>
<feature type="compositionally biased region" description="Polar residues" evidence="1">
    <location>
        <begin position="78"/>
        <end position="88"/>
    </location>
</feature>
<protein>
    <submittedName>
        <fullName evidence="2">Uncharacterized protein</fullName>
    </submittedName>
</protein>
<accession>A0A448WFL5</accession>